<organism evidence="1">
    <name type="scientific">Amphimedon queenslandica</name>
    <name type="common">Sponge</name>
    <dbReference type="NCBI Taxonomy" id="400682"/>
    <lineage>
        <taxon>Eukaryota</taxon>
        <taxon>Metazoa</taxon>
        <taxon>Porifera</taxon>
        <taxon>Demospongiae</taxon>
        <taxon>Heteroscleromorpha</taxon>
        <taxon>Haplosclerida</taxon>
        <taxon>Niphatidae</taxon>
        <taxon>Amphimedon</taxon>
    </lineage>
</organism>
<reference evidence="1" key="1">
    <citation type="submission" date="2017-05" db="UniProtKB">
        <authorList>
            <consortium name="EnsemblMetazoa"/>
        </authorList>
    </citation>
    <scope>IDENTIFICATION</scope>
</reference>
<proteinExistence type="predicted"/>
<sequence>MTNYVWRNCDASEDDVKDSRSLIYERINYVPYAQGNILRNASLSDVKYADCWDVETVTGVGSLYITGKPYANEDIEIETSIFHEDCTYSDDTSIIKDRNQSVNDSSSQLLLALSPPNWILDVADKNKPHSLA</sequence>
<accession>A0A1X7VWS8</accession>
<protein>
    <submittedName>
        <fullName evidence="1">Uncharacterized protein</fullName>
    </submittedName>
</protein>
<dbReference type="InParanoid" id="A0A1X7VWS8"/>
<name>A0A1X7VWS8_AMPQE</name>
<dbReference type="EnsemblMetazoa" id="Aqu2.1.44593_001">
    <property type="protein sequence ID" value="Aqu2.1.44593_001"/>
    <property type="gene ID" value="Aqu2.1.44593"/>
</dbReference>
<dbReference type="AlphaFoldDB" id="A0A1X7VWS8"/>
<evidence type="ECO:0000313" key="1">
    <source>
        <dbReference type="EnsemblMetazoa" id="Aqu2.1.44593_001"/>
    </source>
</evidence>